<evidence type="ECO:0000313" key="1">
    <source>
        <dbReference type="EMBL" id="KAK1861998.1"/>
    </source>
</evidence>
<dbReference type="Proteomes" id="UP000798662">
    <property type="component" value="Chromosome 1"/>
</dbReference>
<comment type="caution">
    <text evidence="1">The sequence shown here is derived from an EMBL/GenBank/DDBJ whole genome shotgun (WGS) entry which is preliminary data.</text>
</comment>
<evidence type="ECO:0000313" key="2">
    <source>
        <dbReference type="Proteomes" id="UP000798662"/>
    </source>
</evidence>
<dbReference type="EMBL" id="CM020618">
    <property type="protein sequence ID" value="KAK1861998.1"/>
    <property type="molecule type" value="Genomic_DNA"/>
</dbReference>
<protein>
    <submittedName>
        <fullName evidence="1">Uncharacterized protein</fullName>
    </submittedName>
</protein>
<organism evidence="1 2">
    <name type="scientific">Pyropia yezoensis</name>
    <name type="common">Susabi-nori</name>
    <name type="synonym">Porphyra yezoensis</name>
    <dbReference type="NCBI Taxonomy" id="2788"/>
    <lineage>
        <taxon>Eukaryota</taxon>
        <taxon>Rhodophyta</taxon>
        <taxon>Bangiophyceae</taxon>
        <taxon>Bangiales</taxon>
        <taxon>Bangiaceae</taxon>
        <taxon>Pyropia</taxon>
    </lineage>
</organism>
<name>A0ACC3BVT2_PYRYE</name>
<proteinExistence type="predicted"/>
<sequence>MSALARTAAAVGRATVRRASNAAAPAGDAAAARPAPRLPEGVDPAALHPKAHAVADMWRWRLVTGVASVPVFGYFCLQMMADHPHPAPGPAYPFMQITSRVPRFPWGDENFIGTPYERQHKGDH</sequence>
<reference evidence="1" key="1">
    <citation type="submission" date="2019-11" db="EMBL/GenBank/DDBJ databases">
        <title>Nori genome reveals adaptations in red seaweeds to the harsh intertidal environment.</title>
        <authorList>
            <person name="Wang D."/>
            <person name="Mao Y."/>
        </authorList>
    </citation>
    <scope>NUCLEOTIDE SEQUENCE</scope>
    <source>
        <tissue evidence="1">Gametophyte</tissue>
    </source>
</reference>
<accession>A0ACC3BVT2</accession>
<keyword evidence="2" id="KW-1185">Reference proteome</keyword>
<gene>
    <name evidence="1" type="ORF">I4F81_004574</name>
</gene>